<dbReference type="Proteomes" id="UP000004221">
    <property type="component" value="Unassembled WGS sequence"/>
</dbReference>
<dbReference type="CDD" id="cd10148">
    <property type="entry name" value="CsoR-like_DUF156"/>
    <property type="match status" value="1"/>
</dbReference>
<dbReference type="GO" id="GO:0003677">
    <property type="term" value="F:DNA binding"/>
    <property type="evidence" value="ECO:0007669"/>
    <property type="project" value="InterPro"/>
</dbReference>
<dbReference type="Pfam" id="PF02583">
    <property type="entry name" value="Trns_repr_metal"/>
    <property type="match status" value="1"/>
</dbReference>
<keyword evidence="3" id="KW-1185">Reference proteome</keyword>
<dbReference type="PANTHER" id="PTHR33677:SF3">
    <property type="entry name" value="COPPER-SENSING TRANSCRIPTIONAL REPRESSOR RICR"/>
    <property type="match status" value="1"/>
</dbReference>
<dbReference type="RefSeq" id="WP_008476576.1">
    <property type="nucleotide sequence ID" value="NZ_CAGS01000145.1"/>
</dbReference>
<dbReference type="OrthoDB" id="9811244at2"/>
<sequence length="100" mass="11213">MDESTCDMPKKGSFGPDKERILTRLRRMEGQVRGVQRMVEEEKYCVDVLTQLSSIIAAARAIGLVLLEDHIRGCVINSDDKEASIQELTEAIERFTKSVG</sequence>
<dbReference type="AlphaFoldDB" id="I4EFG2"/>
<dbReference type="Gene3D" id="1.20.58.1000">
    <property type="entry name" value="Metal-sensitive repressor, helix protomer"/>
    <property type="match status" value="1"/>
</dbReference>
<dbReference type="InterPro" id="IPR038390">
    <property type="entry name" value="Metal_Tscrpt_repr_sf"/>
</dbReference>
<accession>I4EFG2</accession>
<comment type="similarity">
    <text evidence="1">Belongs to the FrmR/RcnR family.</text>
</comment>
<dbReference type="GO" id="GO:0046872">
    <property type="term" value="F:metal ion binding"/>
    <property type="evidence" value="ECO:0007669"/>
    <property type="project" value="InterPro"/>
</dbReference>
<name>I4EFG2_9BACT</name>
<evidence type="ECO:0000313" key="2">
    <source>
        <dbReference type="EMBL" id="CCF83424.1"/>
    </source>
</evidence>
<evidence type="ECO:0000313" key="3">
    <source>
        <dbReference type="Proteomes" id="UP000004221"/>
    </source>
</evidence>
<proteinExistence type="inferred from homology"/>
<reference evidence="2 3" key="1">
    <citation type="journal article" date="2012" name="ISME J.">
        <title>Nitrification expanded: discovery, physiology and genomics of a nitrite-oxidizing bacterium from the phylum Chloroflexi.</title>
        <authorList>
            <person name="Sorokin D.Y."/>
            <person name="Lucker S."/>
            <person name="Vejmelkova D."/>
            <person name="Kostrikina N.A."/>
            <person name="Kleerebezem R."/>
            <person name="Rijpstra W.I."/>
            <person name="Damste J.S."/>
            <person name="Le Paslier D."/>
            <person name="Muyzer G."/>
            <person name="Wagner M."/>
            <person name="van Loosdrecht M.C."/>
            <person name="Daims H."/>
        </authorList>
    </citation>
    <scope>NUCLEOTIDE SEQUENCE [LARGE SCALE GENOMIC DNA]</scope>
    <source>
        <strain evidence="3">none</strain>
    </source>
</reference>
<organism evidence="2 3">
    <name type="scientific">Nitrolancea hollandica Lb</name>
    <dbReference type="NCBI Taxonomy" id="1129897"/>
    <lineage>
        <taxon>Bacteria</taxon>
        <taxon>Pseudomonadati</taxon>
        <taxon>Thermomicrobiota</taxon>
        <taxon>Thermomicrobia</taxon>
        <taxon>Sphaerobacterales</taxon>
        <taxon>Sphaerobacterineae</taxon>
        <taxon>Sphaerobacteraceae</taxon>
        <taxon>Nitrolancea</taxon>
    </lineage>
</organism>
<protein>
    <submittedName>
        <fullName evidence="2">Repressor of copper utilisation proteins</fullName>
    </submittedName>
</protein>
<dbReference type="EMBL" id="CAGS01000145">
    <property type="protein sequence ID" value="CCF83424.1"/>
    <property type="molecule type" value="Genomic_DNA"/>
</dbReference>
<dbReference type="GO" id="GO:0045892">
    <property type="term" value="P:negative regulation of DNA-templated transcription"/>
    <property type="evidence" value="ECO:0007669"/>
    <property type="project" value="UniProtKB-ARBA"/>
</dbReference>
<gene>
    <name evidence="2" type="primary">csoR</name>
    <name evidence="2" type="ORF">NITHO_2290002</name>
</gene>
<evidence type="ECO:0000256" key="1">
    <source>
        <dbReference type="ARBA" id="ARBA00005260"/>
    </source>
</evidence>
<dbReference type="InterPro" id="IPR003735">
    <property type="entry name" value="Metal_Tscrpt_repr"/>
</dbReference>
<dbReference type="PANTHER" id="PTHR33677">
    <property type="entry name" value="TRANSCRIPTIONAL REPRESSOR FRMR-RELATED"/>
    <property type="match status" value="1"/>
</dbReference>
<comment type="caution">
    <text evidence="2">The sequence shown here is derived from an EMBL/GenBank/DDBJ whole genome shotgun (WGS) entry which is preliminary data.</text>
</comment>